<evidence type="ECO:0000313" key="1">
    <source>
        <dbReference type="EMBL" id="GBG68827.1"/>
    </source>
</evidence>
<dbReference type="Proteomes" id="UP000265515">
    <property type="component" value="Unassembled WGS sequence"/>
</dbReference>
<evidence type="ECO:0000313" key="2">
    <source>
        <dbReference type="Proteomes" id="UP000265515"/>
    </source>
</evidence>
<gene>
    <name evidence="1" type="ORF">CBR_g3521</name>
</gene>
<keyword evidence="2" id="KW-1185">Reference proteome</keyword>
<organism evidence="1 2">
    <name type="scientific">Chara braunii</name>
    <name type="common">Braun's stonewort</name>
    <dbReference type="NCBI Taxonomy" id="69332"/>
    <lineage>
        <taxon>Eukaryota</taxon>
        <taxon>Viridiplantae</taxon>
        <taxon>Streptophyta</taxon>
        <taxon>Charophyceae</taxon>
        <taxon>Charales</taxon>
        <taxon>Characeae</taxon>
        <taxon>Chara</taxon>
    </lineage>
</organism>
<protein>
    <submittedName>
        <fullName evidence="1">Uncharacterized protein</fullName>
    </submittedName>
</protein>
<sequence length="77" mass="7965">MNLVGCSKKQSPTRQHEVAAASWVPLYYLPSLAASQSASSCHGGQEEIMSHKLGGAPSIMPPKTGAFIAQAAKGCHG</sequence>
<accession>A0A388KFQ1</accession>
<dbReference type="EMBL" id="BFEA01000106">
    <property type="protein sequence ID" value="GBG68827.1"/>
    <property type="molecule type" value="Genomic_DNA"/>
</dbReference>
<name>A0A388KFQ1_CHABU</name>
<dbReference type="Gramene" id="GBG68827">
    <property type="protein sequence ID" value="GBG68827"/>
    <property type="gene ID" value="CBR_g3521"/>
</dbReference>
<dbReference type="AlphaFoldDB" id="A0A388KFQ1"/>
<comment type="caution">
    <text evidence="1">The sequence shown here is derived from an EMBL/GenBank/DDBJ whole genome shotgun (WGS) entry which is preliminary data.</text>
</comment>
<proteinExistence type="predicted"/>
<reference evidence="1 2" key="1">
    <citation type="journal article" date="2018" name="Cell">
        <title>The Chara Genome: Secondary Complexity and Implications for Plant Terrestrialization.</title>
        <authorList>
            <person name="Nishiyama T."/>
            <person name="Sakayama H."/>
            <person name="Vries J.D."/>
            <person name="Buschmann H."/>
            <person name="Saint-Marcoux D."/>
            <person name="Ullrich K.K."/>
            <person name="Haas F.B."/>
            <person name="Vanderstraeten L."/>
            <person name="Becker D."/>
            <person name="Lang D."/>
            <person name="Vosolsobe S."/>
            <person name="Rombauts S."/>
            <person name="Wilhelmsson P.K.I."/>
            <person name="Janitza P."/>
            <person name="Kern R."/>
            <person name="Heyl A."/>
            <person name="Rumpler F."/>
            <person name="Villalobos L.I.A.C."/>
            <person name="Clay J.M."/>
            <person name="Skokan R."/>
            <person name="Toyoda A."/>
            <person name="Suzuki Y."/>
            <person name="Kagoshima H."/>
            <person name="Schijlen E."/>
            <person name="Tajeshwar N."/>
            <person name="Catarino B."/>
            <person name="Hetherington A.J."/>
            <person name="Saltykova A."/>
            <person name="Bonnot C."/>
            <person name="Breuninger H."/>
            <person name="Symeonidi A."/>
            <person name="Radhakrishnan G.V."/>
            <person name="Van Nieuwerburgh F."/>
            <person name="Deforce D."/>
            <person name="Chang C."/>
            <person name="Karol K.G."/>
            <person name="Hedrich R."/>
            <person name="Ulvskov P."/>
            <person name="Glockner G."/>
            <person name="Delwiche C.F."/>
            <person name="Petrasek J."/>
            <person name="Van de Peer Y."/>
            <person name="Friml J."/>
            <person name="Beilby M."/>
            <person name="Dolan L."/>
            <person name="Kohara Y."/>
            <person name="Sugano S."/>
            <person name="Fujiyama A."/>
            <person name="Delaux P.-M."/>
            <person name="Quint M."/>
            <person name="TheiBen G."/>
            <person name="Hagemann M."/>
            <person name="Harholt J."/>
            <person name="Dunand C."/>
            <person name="Zachgo S."/>
            <person name="Langdale J."/>
            <person name="Maumus F."/>
            <person name="Straeten D.V.D."/>
            <person name="Gould S.B."/>
            <person name="Rensing S.A."/>
        </authorList>
    </citation>
    <scope>NUCLEOTIDE SEQUENCE [LARGE SCALE GENOMIC DNA]</scope>
    <source>
        <strain evidence="1 2">S276</strain>
    </source>
</reference>